<accession>A0A1I2NLC0</accession>
<dbReference type="PANTHER" id="PTHR34310:SF8">
    <property type="entry name" value="CONSERVED PROTEIN"/>
    <property type="match status" value="1"/>
</dbReference>
<gene>
    <name evidence="2" type="ORF">SAMN05421678_103435</name>
</gene>
<dbReference type="Proteomes" id="UP000199052">
    <property type="component" value="Unassembled WGS sequence"/>
</dbReference>
<dbReference type="InterPro" id="IPR038694">
    <property type="entry name" value="DUF427_sf"/>
</dbReference>
<evidence type="ECO:0000313" key="3">
    <source>
        <dbReference type="Proteomes" id="UP000199052"/>
    </source>
</evidence>
<organism evidence="2 3">
    <name type="scientific">Actinopolymorpha cephalotaxi</name>
    <dbReference type="NCBI Taxonomy" id="504797"/>
    <lineage>
        <taxon>Bacteria</taxon>
        <taxon>Bacillati</taxon>
        <taxon>Actinomycetota</taxon>
        <taxon>Actinomycetes</taxon>
        <taxon>Propionibacteriales</taxon>
        <taxon>Actinopolymorphaceae</taxon>
        <taxon>Actinopolymorpha</taxon>
    </lineage>
</organism>
<reference evidence="2 3" key="1">
    <citation type="submission" date="2016-10" db="EMBL/GenBank/DDBJ databases">
        <authorList>
            <person name="de Groot N.N."/>
        </authorList>
    </citation>
    <scope>NUCLEOTIDE SEQUENCE [LARGE SCALE GENOMIC DNA]</scope>
    <source>
        <strain evidence="2 3">CPCC 202808</strain>
    </source>
</reference>
<dbReference type="PANTHER" id="PTHR34310">
    <property type="entry name" value="DUF427 DOMAIN PROTEIN (AFU_ORTHOLOGUE AFUA_3G02220)"/>
    <property type="match status" value="1"/>
</dbReference>
<protein>
    <submittedName>
        <fullName evidence="2">Uncharacterized conserved protein, DUF427 family</fullName>
    </submittedName>
</protein>
<dbReference type="STRING" id="504797.SAMN05421678_103435"/>
<dbReference type="RefSeq" id="WP_202817968.1">
    <property type="nucleotide sequence ID" value="NZ_FOOI01000003.1"/>
</dbReference>
<evidence type="ECO:0000259" key="1">
    <source>
        <dbReference type="Pfam" id="PF04248"/>
    </source>
</evidence>
<name>A0A1I2NLC0_9ACTN</name>
<dbReference type="Gene3D" id="2.170.150.40">
    <property type="entry name" value="Domain of unknown function (DUF427)"/>
    <property type="match status" value="1"/>
</dbReference>
<dbReference type="AlphaFoldDB" id="A0A1I2NLC0"/>
<sequence>MPAWFAVCFRPDNETDPGVGAHTVGRIGPVADIRSDLRSPPRLLAPARTVEGEAHPTTPQPHSPIARTEITVAVRNFHQVSVAPSNRHVRIERDGQVVAETDRALVLTETGLADRLYIPAEDVRADLMAATDSHTTCPFKGVASYWAFADDESAGDVAWAYPEPIEDVAQIRDHLSFYAEAVQTYVDGVRQ</sequence>
<evidence type="ECO:0000313" key="2">
    <source>
        <dbReference type="EMBL" id="SFG04632.1"/>
    </source>
</evidence>
<proteinExistence type="predicted"/>
<dbReference type="EMBL" id="FOOI01000003">
    <property type="protein sequence ID" value="SFG04632.1"/>
    <property type="molecule type" value="Genomic_DNA"/>
</dbReference>
<dbReference type="Pfam" id="PF04248">
    <property type="entry name" value="NTP_transf_9"/>
    <property type="match status" value="1"/>
</dbReference>
<dbReference type="InterPro" id="IPR007361">
    <property type="entry name" value="DUF427"/>
</dbReference>
<feature type="domain" description="DUF427" evidence="1">
    <location>
        <begin position="89"/>
        <end position="180"/>
    </location>
</feature>